<gene>
    <name evidence="1" type="ORF">A7A09_000760</name>
</gene>
<dbReference type="Proteomes" id="UP000238137">
    <property type="component" value="Unassembled WGS sequence"/>
</dbReference>
<dbReference type="AlphaFoldDB" id="A0A3R7Q4B8"/>
<sequence length="128" mass="14036">MPRFPCLGISATPTRLFAPDDALSHDRWSDFEDDLTRLDATITDINISGSDPTLQVRASDGVNWTIELGGHGRNREAGLEDAPAIPGDPVLVVGRRTHHFGENRIKAVKLTIGDRDYQLYPEEPNGAS</sequence>
<dbReference type="RefSeq" id="WP_106689422.1">
    <property type="nucleotide sequence ID" value="NZ_PXNQ02000001.1"/>
</dbReference>
<evidence type="ECO:0000313" key="2">
    <source>
        <dbReference type="Proteomes" id="UP000238137"/>
    </source>
</evidence>
<keyword evidence="2" id="KW-1185">Reference proteome</keyword>
<accession>A0A3R7Q4B8</accession>
<evidence type="ECO:0000313" key="1">
    <source>
        <dbReference type="EMBL" id="RNF35976.1"/>
    </source>
</evidence>
<reference evidence="1" key="1">
    <citation type="submission" date="2018-05" db="EMBL/GenBank/DDBJ databases">
        <title>Reclassification of Methylarcula marina and Methylarcula terricola as Paracoccus methylarcula sp.nov., comb.nov. and Paracoccus terricola comb.nov.</title>
        <authorList>
            <person name="Shmareva M.N."/>
            <person name="Doronina N.V."/>
            <person name="Vasilenko O.V."/>
            <person name="Tarlachkov S.V."/>
            <person name="Trotsenko Y.A."/>
        </authorList>
    </citation>
    <scope>NUCLEOTIDE SEQUENCE [LARGE SCALE GENOMIC DNA]</scope>
    <source>
        <strain evidence="1">VKM B-2159</strain>
    </source>
</reference>
<dbReference type="EMBL" id="PXNQ02000001">
    <property type="protein sequence ID" value="RNF35976.1"/>
    <property type="molecule type" value="Genomic_DNA"/>
</dbReference>
<name>A0A3R7Q4B8_9RHOB</name>
<dbReference type="OrthoDB" id="512581at2"/>
<protein>
    <submittedName>
        <fullName evidence="1">Uncharacterized protein</fullName>
    </submittedName>
</protein>
<comment type="caution">
    <text evidence="1">The sequence shown here is derived from an EMBL/GenBank/DDBJ whole genome shotgun (WGS) entry which is preliminary data.</text>
</comment>
<proteinExistence type="predicted"/>
<organism evidence="1 2">
    <name type="scientific">Paracoccus methylarcula</name>
    <dbReference type="NCBI Taxonomy" id="72022"/>
    <lineage>
        <taxon>Bacteria</taxon>
        <taxon>Pseudomonadati</taxon>
        <taxon>Pseudomonadota</taxon>
        <taxon>Alphaproteobacteria</taxon>
        <taxon>Rhodobacterales</taxon>
        <taxon>Paracoccaceae</taxon>
        <taxon>Paracoccus</taxon>
    </lineage>
</organism>